<keyword evidence="1" id="KW-1133">Transmembrane helix</keyword>
<protein>
    <submittedName>
        <fullName evidence="2">Uncharacterized protein</fullName>
    </submittedName>
</protein>
<evidence type="ECO:0000256" key="1">
    <source>
        <dbReference type="SAM" id="Phobius"/>
    </source>
</evidence>
<dbReference type="EMBL" id="BOQT01000015">
    <property type="protein sequence ID" value="GIN22309.1"/>
    <property type="molecule type" value="Genomic_DNA"/>
</dbReference>
<gene>
    <name evidence="2" type="ORF">J1TS3_34430</name>
</gene>
<name>A0ABQ4K9A6_9BACI</name>
<reference evidence="2 3" key="1">
    <citation type="submission" date="2021-03" db="EMBL/GenBank/DDBJ databases">
        <title>Antimicrobial resistance genes in bacteria isolated from Japanese honey, and their potential for conferring macrolide and lincosamide resistance in the American foulbrood pathogen Paenibacillus larvae.</title>
        <authorList>
            <person name="Okamoto M."/>
            <person name="Kumagai M."/>
            <person name="Kanamori H."/>
            <person name="Takamatsu D."/>
        </authorList>
    </citation>
    <scope>NUCLEOTIDE SEQUENCE [LARGE SCALE GENOMIC DNA]</scope>
    <source>
        <strain evidence="2 3">J1TS3</strain>
    </source>
</reference>
<dbReference type="Proteomes" id="UP000680279">
    <property type="component" value="Unassembled WGS sequence"/>
</dbReference>
<keyword evidence="1" id="KW-0812">Transmembrane</keyword>
<comment type="caution">
    <text evidence="2">The sequence shown here is derived from an EMBL/GenBank/DDBJ whole genome shotgun (WGS) entry which is preliminary data.</text>
</comment>
<proteinExistence type="predicted"/>
<dbReference type="RefSeq" id="WP_212963569.1">
    <property type="nucleotide sequence ID" value="NZ_BOQT01000015.1"/>
</dbReference>
<feature type="transmembrane region" description="Helical" evidence="1">
    <location>
        <begin position="152"/>
        <end position="173"/>
    </location>
</feature>
<evidence type="ECO:0000313" key="3">
    <source>
        <dbReference type="Proteomes" id="UP000680279"/>
    </source>
</evidence>
<keyword evidence="1" id="KW-0472">Membrane</keyword>
<accession>A0ABQ4K9A6</accession>
<organism evidence="2 3">
    <name type="scientific">Siminovitchia fordii</name>
    <dbReference type="NCBI Taxonomy" id="254759"/>
    <lineage>
        <taxon>Bacteria</taxon>
        <taxon>Bacillati</taxon>
        <taxon>Bacillota</taxon>
        <taxon>Bacilli</taxon>
        <taxon>Bacillales</taxon>
        <taxon>Bacillaceae</taxon>
        <taxon>Siminovitchia</taxon>
    </lineage>
</organism>
<feature type="transmembrane region" description="Helical" evidence="1">
    <location>
        <begin position="6"/>
        <end position="29"/>
    </location>
</feature>
<sequence>MNFVAWMIVACEVAFWVVIGLGLVTRYVLRLNKIGLFLLALTPVVDLILLVITIIDLYHGATATTPHAIAAVYIGVSLAFGKSMIKWADEYFQYYILKQGSKPAKRYGTEHAIHYFKSFLRHVLAFGIGAGLLAATIYLLDNPAQSEALSKVLKLWAIVLGIDFLIAVTYFIWPKNETAT</sequence>
<feature type="transmembrane region" description="Helical" evidence="1">
    <location>
        <begin position="119"/>
        <end position="140"/>
    </location>
</feature>
<keyword evidence="3" id="KW-1185">Reference proteome</keyword>
<feature type="transmembrane region" description="Helical" evidence="1">
    <location>
        <begin position="36"/>
        <end position="55"/>
    </location>
</feature>
<evidence type="ECO:0000313" key="2">
    <source>
        <dbReference type="EMBL" id="GIN22309.1"/>
    </source>
</evidence>
<feature type="transmembrane region" description="Helical" evidence="1">
    <location>
        <begin position="67"/>
        <end position="85"/>
    </location>
</feature>